<proteinExistence type="inferred from homology"/>
<dbReference type="GO" id="GO:0005243">
    <property type="term" value="F:gap junction channel activity"/>
    <property type="evidence" value="ECO:0007669"/>
    <property type="project" value="TreeGrafter"/>
</dbReference>
<dbReference type="EMBL" id="WJQU01002648">
    <property type="protein sequence ID" value="KAJ6631768.1"/>
    <property type="molecule type" value="Genomic_DNA"/>
</dbReference>
<evidence type="ECO:0000256" key="1">
    <source>
        <dbReference type="ARBA" id="ARBA00004610"/>
    </source>
</evidence>
<comment type="caution">
    <text evidence="12">Lacks conserved residue(s) required for the propagation of feature annotation.</text>
</comment>
<keyword evidence="6" id="KW-0303">Gap junction</keyword>
<reference evidence="13" key="1">
    <citation type="submission" date="2022-07" db="EMBL/GenBank/DDBJ databases">
        <authorList>
            <person name="Trinca V."/>
            <person name="Uliana J.V.C."/>
            <person name="Torres T.T."/>
            <person name="Ward R.J."/>
            <person name="Monesi N."/>
        </authorList>
    </citation>
    <scope>NUCLEOTIDE SEQUENCE</scope>
    <source>
        <strain evidence="13">HSMRA1968</strain>
        <tissue evidence="13">Whole embryos</tissue>
    </source>
</reference>
<evidence type="ECO:0000256" key="4">
    <source>
        <dbReference type="ARBA" id="ARBA00022475"/>
    </source>
</evidence>
<keyword evidence="11 12" id="KW-0407">Ion channel</keyword>
<dbReference type="Proteomes" id="UP001151699">
    <property type="component" value="Unassembled WGS sequence"/>
</dbReference>
<evidence type="ECO:0000256" key="7">
    <source>
        <dbReference type="ARBA" id="ARBA00022949"/>
    </source>
</evidence>
<dbReference type="PANTHER" id="PTHR11893">
    <property type="entry name" value="INNEXIN"/>
    <property type="match status" value="1"/>
</dbReference>
<organism evidence="13 14">
    <name type="scientific">Pseudolycoriella hygida</name>
    <dbReference type="NCBI Taxonomy" id="35572"/>
    <lineage>
        <taxon>Eukaryota</taxon>
        <taxon>Metazoa</taxon>
        <taxon>Ecdysozoa</taxon>
        <taxon>Arthropoda</taxon>
        <taxon>Hexapoda</taxon>
        <taxon>Insecta</taxon>
        <taxon>Pterygota</taxon>
        <taxon>Neoptera</taxon>
        <taxon>Endopterygota</taxon>
        <taxon>Diptera</taxon>
        <taxon>Nematocera</taxon>
        <taxon>Sciaroidea</taxon>
        <taxon>Sciaridae</taxon>
        <taxon>Pseudolycoriella</taxon>
    </lineage>
</organism>
<evidence type="ECO:0000313" key="14">
    <source>
        <dbReference type="Proteomes" id="UP001151699"/>
    </source>
</evidence>
<sequence>MTIKEIIISVADQLSYSQVSKVTTSEFTFNLITRTTPKILLVFSFLVTIRQLFGNPIECQPDPSYEKLTKQIETRCWIEGSYIIREHLHGTIGKSIVNYGIGTKMLQEERIYQTYYQWVTPSLLVMALIFYFPAFVWHHWEGGSMDKLLKDVDSPYIKEDCWNNQRERLLRYLNGPRRHHRHYAIKYYFCEAISLVALIFNMHMLSEIFNNFWVEYFPAIRALLSHNYEEFAKQSSILFPSQAKCDYFNFGSSGTIQKIDALCLLPQNVVNEKIFVFLYFWLILLVFLSFAHILCVFVKVIYLWRKEKDFGFYVVQAIIRKNLSPVLIEDLIEAKKLNSPHTQ</sequence>
<dbReference type="PROSITE" id="PS51013">
    <property type="entry name" value="PANNEXIN"/>
    <property type="match status" value="1"/>
</dbReference>
<evidence type="ECO:0000256" key="10">
    <source>
        <dbReference type="ARBA" id="ARBA00023136"/>
    </source>
</evidence>
<dbReference type="OrthoDB" id="5867527at2759"/>
<feature type="transmembrane region" description="Helical" evidence="12">
    <location>
        <begin position="187"/>
        <end position="205"/>
    </location>
</feature>
<keyword evidence="8 12" id="KW-1133">Transmembrane helix</keyword>
<gene>
    <name evidence="13" type="primary">Inx2</name>
    <name evidence="12" type="synonym">inx</name>
    <name evidence="13" type="ORF">Bhyg_15744</name>
</gene>
<name>A0A9Q0MM95_9DIPT</name>
<dbReference type="PRINTS" id="PR01262">
    <property type="entry name" value="INNEXIN"/>
</dbReference>
<evidence type="ECO:0000256" key="12">
    <source>
        <dbReference type="RuleBase" id="RU010713"/>
    </source>
</evidence>
<feature type="transmembrane region" description="Helical" evidence="12">
    <location>
        <begin position="274"/>
        <end position="298"/>
    </location>
</feature>
<comment type="function">
    <text evidence="12">Structural component of the gap junctions.</text>
</comment>
<evidence type="ECO:0000256" key="2">
    <source>
        <dbReference type="ARBA" id="ARBA00004651"/>
    </source>
</evidence>
<evidence type="ECO:0000256" key="9">
    <source>
        <dbReference type="ARBA" id="ARBA00023065"/>
    </source>
</evidence>
<feature type="transmembrane region" description="Helical" evidence="12">
    <location>
        <begin position="115"/>
        <end position="137"/>
    </location>
</feature>
<comment type="similarity">
    <text evidence="12">Belongs to the pannexin family.</text>
</comment>
<evidence type="ECO:0000256" key="11">
    <source>
        <dbReference type="ARBA" id="ARBA00023303"/>
    </source>
</evidence>
<comment type="caution">
    <text evidence="13">The sequence shown here is derived from an EMBL/GenBank/DDBJ whole genome shotgun (WGS) entry which is preliminary data.</text>
</comment>
<keyword evidence="9 12" id="KW-0406">Ion transport</keyword>
<dbReference type="GO" id="GO:0005886">
    <property type="term" value="C:plasma membrane"/>
    <property type="evidence" value="ECO:0007669"/>
    <property type="project" value="UniProtKB-SubCell"/>
</dbReference>
<keyword evidence="4" id="KW-1003">Cell membrane</keyword>
<keyword evidence="10 12" id="KW-0472">Membrane</keyword>
<evidence type="ECO:0000313" key="13">
    <source>
        <dbReference type="EMBL" id="KAJ6631768.1"/>
    </source>
</evidence>
<dbReference type="GO" id="GO:0005921">
    <property type="term" value="C:gap junction"/>
    <property type="evidence" value="ECO:0007669"/>
    <property type="project" value="UniProtKB-SubCell"/>
</dbReference>
<keyword evidence="7" id="KW-0965">Cell junction</keyword>
<protein>
    <recommendedName>
        <fullName evidence="12">Innexin</fullName>
    </recommendedName>
</protein>
<keyword evidence="3 12" id="KW-0813">Transport</keyword>
<dbReference type="GO" id="GO:0007602">
    <property type="term" value="P:phototransduction"/>
    <property type="evidence" value="ECO:0007669"/>
    <property type="project" value="TreeGrafter"/>
</dbReference>
<dbReference type="Pfam" id="PF00876">
    <property type="entry name" value="Innexin"/>
    <property type="match status" value="1"/>
</dbReference>
<evidence type="ECO:0000256" key="6">
    <source>
        <dbReference type="ARBA" id="ARBA00022868"/>
    </source>
</evidence>
<dbReference type="GO" id="GO:0034220">
    <property type="term" value="P:monoatomic ion transmembrane transport"/>
    <property type="evidence" value="ECO:0007669"/>
    <property type="project" value="UniProtKB-KW"/>
</dbReference>
<evidence type="ECO:0000256" key="8">
    <source>
        <dbReference type="ARBA" id="ARBA00022989"/>
    </source>
</evidence>
<keyword evidence="5 12" id="KW-0812">Transmembrane</keyword>
<dbReference type="InterPro" id="IPR000990">
    <property type="entry name" value="Innexin"/>
</dbReference>
<accession>A0A9Q0MM95</accession>
<keyword evidence="14" id="KW-1185">Reference proteome</keyword>
<evidence type="ECO:0000256" key="3">
    <source>
        <dbReference type="ARBA" id="ARBA00022448"/>
    </source>
</evidence>
<dbReference type="PANTHER" id="PTHR11893:SF43">
    <property type="entry name" value="INNEXIN INX4-RELATED"/>
    <property type="match status" value="1"/>
</dbReference>
<dbReference type="AlphaFoldDB" id="A0A9Q0MM95"/>
<evidence type="ECO:0000256" key="5">
    <source>
        <dbReference type="ARBA" id="ARBA00022692"/>
    </source>
</evidence>
<comment type="subcellular location">
    <subcellularLocation>
        <location evidence="1">Cell junction</location>
        <location evidence="1">Gap junction</location>
    </subcellularLocation>
    <subcellularLocation>
        <location evidence="2 12">Cell membrane</location>
        <topology evidence="2 12">Multi-pass membrane protein</topology>
    </subcellularLocation>
</comment>